<keyword evidence="1" id="KW-0812">Transmembrane</keyword>
<keyword evidence="1" id="KW-0472">Membrane</keyword>
<sequence>MKPDYKNWVPKGMMLIMLIISAVLLTCFLLFGVCGIGVQGVFRLVLGVLLGIAFLICGGCAAWCVCAYRSFSYSGKRRLSKQIVEGTAKYIRLPDKGRGLDVGCGSGALTIACAKGNPQGEMVGIDRWGKEYASFNKSLCESNAAAEEVKNTCFLSGNAVLLDFPDESFDAVTSNYVYHNIARADKQALLMETLRVLKKGGVFAIHDLMSPTRYGNMQMFVERLKEQGYEQVELIDTTKGMFMSPKEAKWLMLRGSALIVGKK</sequence>
<keyword evidence="3" id="KW-0808">Transferase</keyword>
<dbReference type="eggNOG" id="COG2226">
    <property type="taxonomic scope" value="Bacteria"/>
</dbReference>
<comment type="caution">
    <text evidence="3">The sequence shown here is derived from an EMBL/GenBank/DDBJ whole genome shotgun (WGS) entry which is preliminary data.</text>
</comment>
<dbReference type="Proteomes" id="UP000220611">
    <property type="component" value="Unassembled WGS sequence"/>
</dbReference>
<dbReference type="HOGENOM" id="CLU_076542_1_0_9"/>
<keyword evidence="3" id="KW-0489">Methyltransferase</keyword>
<evidence type="ECO:0000256" key="1">
    <source>
        <dbReference type="SAM" id="Phobius"/>
    </source>
</evidence>
<reference evidence="3 5" key="2">
    <citation type="submission" date="2007-08" db="EMBL/GenBank/DDBJ databases">
        <authorList>
            <person name="Fulton L."/>
            <person name="Clifton S."/>
            <person name="Fulton B."/>
            <person name="Xu J."/>
            <person name="Minx P."/>
            <person name="Pepin K.H."/>
            <person name="Johnson M."/>
            <person name="Thiruvilangam P."/>
            <person name="Bhonagiri V."/>
            <person name="Nash W.E."/>
            <person name="Wang C."/>
            <person name="Mardis E.R."/>
            <person name="Wilson R.K."/>
        </authorList>
    </citation>
    <scope>NUCLEOTIDE SEQUENCE [LARGE SCALE GENOMIC DNA]</scope>
    <source>
        <strain evidence="3 5">DSM 753</strain>
    </source>
</reference>
<feature type="transmembrane region" description="Helical" evidence="1">
    <location>
        <begin position="12"/>
        <end position="38"/>
    </location>
</feature>
<proteinExistence type="predicted"/>
<evidence type="ECO:0000313" key="5">
    <source>
        <dbReference type="Proteomes" id="UP000003490"/>
    </source>
</evidence>
<dbReference type="EMBL" id="ABCB02000018">
    <property type="protein sequence ID" value="EDO61307.1"/>
    <property type="molecule type" value="Genomic_DNA"/>
</dbReference>
<evidence type="ECO:0000313" key="3">
    <source>
        <dbReference type="EMBL" id="EDO61307.1"/>
    </source>
</evidence>
<feature type="domain" description="Methyltransferase" evidence="2">
    <location>
        <begin position="98"/>
        <end position="225"/>
    </location>
</feature>
<protein>
    <submittedName>
        <fullName evidence="3">Methyltransferase domain protein</fullName>
    </submittedName>
    <submittedName>
        <fullName evidence="4">SAM-dependent methyltransferase</fullName>
    </submittedName>
</protein>
<dbReference type="PANTHER" id="PTHR43591">
    <property type="entry name" value="METHYLTRANSFERASE"/>
    <property type="match status" value="1"/>
</dbReference>
<gene>
    <name evidence="4" type="ORF">CH238_08355</name>
    <name evidence="3" type="ORF">CLOLEP_01702</name>
</gene>
<evidence type="ECO:0000313" key="6">
    <source>
        <dbReference type="Proteomes" id="UP000220611"/>
    </source>
</evidence>
<dbReference type="GO" id="GO:0032259">
    <property type="term" value="P:methylation"/>
    <property type="evidence" value="ECO:0007669"/>
    <property type="project" value="UniProtKB-KW"/>
</dbReference>
<dbReference type="InterPro" id="IPR025714">
    <property type="entry name" value="Methyltranfer_dom"/>
</dbReference>
<organism evidence="3 5">
    <name type="scientific">[Clostridium] leptum DSM 753</name>
    <dbReference type="NCBI Taxonomy" id="428125"/>
    <lineage>
        <taxon>Bacteria</taxon>
        <taxon>Bacillati</taxon>
        <taxon>Bacillota</taxon>
        <taxon>Clostridia</taxon>
        <taxon>Eubacteriales</taxon>
        <taxon>Oscillospiraceae</taxon>
        <taxon>Oscillospiraceae incertae sedis</taxon>
    </lineage>
</organism>
<name>A7VT11_9FIRM</name>
<dbReference type="SUPFAM" id="SSF53335">
    <property type="entry name" value="S-adenosyl-L-methionine-dependent methyltransferases"/>
    <property type="match status" value="1"/>
</dbReference>
<dbReference type="PANTHER" id="PTHR43591:SF24">
    <property type="entry name" value="2-METHOXY-6-POLYPRENYL-1,4-BENZOQUINOL METHYLASE, MITOCHONDRIAL"/>
    <property type="match status" value="1"/>
</dbReference>
<dbReference type="Proteomes" id="UP000003490">
    <property type="component" value="Unassembled WGS sequence"/>
</dbReference>
<accession>A7VT11</accession>
<keyword evidence="6" id="KW-1185">Reference proteome</keyword>
<dbReference type="CDD" id="cd02440">
    <property type="entry name" value="AdoMet_MTases"/>
    <property type="match status" value="1"/>
</dbReference>
<reference evidence="4 6" key="3">
    <citation type="submission" date="2017-07" db="EMBL/GenBank/DDBJ databases">
        <title>Prevalence of linear plasmids in Cutibacterium (Propionibacterium) acnes isolates obtained from prostatic tissue.</title>
        <authorList>
            <person name="Davidsson S."/>
            <person name="Carlsson J."/>
            <person name="Molling P."/>
            <person name="Andren O."/>
            <person name="Andersson S.-O."/>
            <person name="Brzuszkiewicz E."/>
            <person name="Poehlein A."/>
            <person name="Al-Zeer M."/>
            <person name="Brinkmann V."/>
            <person name="Scavenius C."/>
            <person name="Nazipi S."/>
            <person name="Soderquist B."/>
            <person name="Bruggemann H."/>
        </authorList>
    </citation>
    <scope>NUCLEOTIDE SEQUENCE [LARGE SCALE GENOMIC DNA]</scope>
    <source>
        <strain evidence="4 6">DSM 753</strain>
    </source>
</reference>
<evidence type="ECO:0000313" key="4">
    <source>
        <dbReference type="EMBL" id="PEQ24563.1"/>
    </source>
</evidence>
<evidence type="ECO:0000259" key="2">
    <source>
        <dbReference type="Pfam" id="PF13847"/>
    </source>
</evidence>
<dbReference type="OrthoDB" id="43862at2"/>
<dbReference type="AlphaFoldDB" id="A7VT11"/>
<dbReference type="EMBL" id="NOXF01000005">
    <property type="protein sequence ID" value="PEQ24563.1"/>
    <property type="molecule type" value="Genomic_DNA"/>
</dbReference>
<dbReference type="GO" id="GO:0008168">
    <property type="term" value="F:methyltransferase activity"/>
    <property type="evidence" value="ECO:0007669"/>
    <property type="project" value="UniProtKB-KW"/>
</dbReference>
<dbReference type="Pfam" id="PF13847">
    <property type="entry name" value="Methyltransf_31"/>
    <property type="match status" value="1"/>
</dbReference>
<dbReference type="Gene3D" id="3.40.50.150">
    <property type="entry name" value="Vaccinia Virus protein VP39"/>
    <property type="match status" value="1"/>
</dbReference>
<reference evidence="3 5" key="1">
    <citation type="submission" date="2007-08" db="EMBL/GenBank/DDBJ databases">
        <title>Draft genome sequence of Clostridium leptum (DSM 753).</title>
        <authorList>
            <person name="Sudarsanam P."/>
            <person name="Ley R."/>
            <person name="Guruge J."/>
            <person name="Turnbaugh P.J."/>
            <person name="Mahowald M."/>
            <person name="Liep D."/>
            <person name="Gordon J."/>
        </authorList>
    </citation>
    <scope>NUCLEOTIDE SEQUENCE [LARGE SCALE GENOMIC DNA]</scope>
    <source>
        <strain evidence="3 5">DSM 753</strain>
    </source>
</reference>
<keyword evidence="1" id="KW-1133">Transmembrane helix</keyword>
<dbReference type="InterPro" id="IPR029063">
    <property type="entry name" value="SAM-dependent_MTases_sf"/>
</dbReference>
<feature type="transmembrane region" description="Helical" evidence="1">
    <location>
        <begin position="44"/>
        <end position="68"/>
    </location>
</feature>